<evidence type="ECO:0008006" key="4">
    <source>
        <dbReference type="Google" id="ProtNLM"/>
    </source>
</evidence>
<comment type="caution">
    <text evidence="2">The sequence shown here is derived from an EMBL/GenBank/DDBJ whole genome shotgun (WGS) entry which is preliminary data.</text>
</comment>
<feature type="region of interest" description="Disordered" evidence="1">
    <location>
        <begin position="296"/>
        <end position="324"/>
    </location>
</feature>
<keyword evidence="3" id="KW-1185">Reference proteome</keyword>
<accession>A0A2B7XKT4</accession>
<name>A0A2B7XKT4_9EURO</name>
<dbReference type="EMBL" id="PDNB01000094">
    <property type="protein sequence ID" value="PGH09187.1"/>
    <property type="molecule type" value="Genomic_DNA"/>
</dbReference>
<sequence>MAEGEQLKYTRRREKIESLLNELQGGEEKRAYQSNPSDIEAKRQYRYRCAELKAKLEAICRKETRYQKRDAVLSVLKADGAGSNSSPLQAAYVELLMEFFRGTPRGCQCWIKDLMSSYGAKKEAGEMLYWDIFQGTWLPKVMMEAAYIFPVSFGEKAMTYIFGSNEWKVLVLDKGLWDQRFGTMTFGELDGKKLAFCKAGQPGASYLYLRYLVAMARHFGIEKEETGVQRSGDCRVTVQELVEAWNSQEIDICEDVLRGFASLLGNDRYFGEDKRKLLLSTHIMPNETDKMVETLEQMGFEEDGDEEDEECEEDEEDEATDDED</sequence>
<evidence type="ECO:0000313" key="3">
    <source>
        <dbReference type="Proteomes" id="UP000223968"/>
    </source>
</evidence>
<gene>
    <name evidence="2" type="ORF">AJ79_05716</name>
</gene>
<feature type="compositionally biased region" description="Acidic residues" evidence="1">
    <location>
        <begin position="299"/>
        <end position="324"/>
    </location>
</feature>
<dbReference type="Proteomes" id="UP000223968">
    <property type="component" value="Unassembled WGS sequence"/>
</dbReference>
<protein>
    <recommendedName>
        <fullName evidence="4">HNH nuclease domain-containing protein</fullName>
    </recommendedName>
</protein>
<evidence type="ECO:0000313" key="2">
    <source>
        <dbReference type="EMBL" id="PGH09187.1"/>
    </source>
</evidence>
<evidence type="ECO:0000256" key="1">
    <source>
        <dbReference type="SAM" id="MobiDB-lite"/>
    </source>
</evidence>
<reference evidence="2 3" key="1">
    <citation type="submission" date="2017-10" db="EMBL/GenBank/DDBJ databases">
        <title>Comparative genomics in systemic dimorphic fungi from Ajellomycetaceae.</title>
        <authorList>
            <person name="Munoz J.F."/>
            <person name="Mcewen J.G."/>
            <person name="Clay O.K."/>
            <person name="Cuomo C.A."/>
        </authorList>
    </citation>
    <scope>NUCLEOTIDE SEQUENCE [LARGE SCALE GENOMIC DNA]</scope>
    <source>
        <strain evidence="2 3">UAMH5409</strain>
    </source>
</reference>
<dbReference type="AlphaFoldDB" id="A0A2B7XKT4"/>
<proteinExistence type="predicted"/>
<organism evidence="2 3">
    <name type="scientific">Helicocarpus griseus UAMH5409</name>
    <dbReference type="NCBI Taxonomy" id="1447875"/>
    <lineage>
        <taxon>Eukaryota</taxon>
        <taxon>Fungi</taxon>
        <taxon>Dikarya</taxon>
        <taxon>Ascomycota</taxon>
        <taxon>Pezizomycotina</taxon>
        <taxon>Eurotiomycetes</taxon>
        <taxon>Eurotiomycetidae</taxon>
        <taxon>Onygenales</taxon>
        <taxon>Ajellomycetaceae</taxon>
        <taxon>Helicocarpus</taxon>
    </lineage>
</organism>
<dbReference type="OrthoDB" id="5386595at2759"/>